<evidence type="ECO:0000313" key="4">
    <source>
        <dbReference type="EMBL" id="SIQ57818.1"/>
    </source>
</evidence>
<dbReference type="InterPro" id="IPR020084">
    <property type="entry name" value="NUDIX_hydrolase_CS"/>
</dbReference>
<comment type="cofactor">
    <cofactor evidence="1">
        <name>Mg(2+)</name>
        <dbReference type="ChEBI" id="CHEBI:18420"/>
    </cofactor>
</comment>
<protein>
    <submittedName>
        <fullName evidence="4">ADP-ribose diphosphatase</fullName>
    </submittedName>
</protein>
<dbReference type="NCBIfam" id="NF008736">
    <property type="entry name" value="PRK11762.1"/>
    <property type="match status" value="1"/>
</dbReference>
<gene>
    <name evidence="4" type="ORF">SAMN05421546_1489</name>
</gene>
<keyword evidence="5" id="KW-1185">Reference proteome</keyword>
<evidence type="ECO:0000256" key="1">
    <source>
        <dbReference type="ARBA" id="ARBA00001946"/>
    </source>
</evidence>
<dbReference type="PROSITE" id="PS51462">
    <property type="entry name" value="NUDIX"/>
    <property type="match status" value="1"/>
</dbReference>
<dbReference type="Gene3D" id="3.90.79.10">
    <property type="entry name" value="Nucleoside Triphosphate Pyrophosphohydrolase"/>
    <property type="match status" value="1"/>
</dbReference>
<accession>A0A1N6TWQ6</accession>
<dbReference type="Pfam" id="PF00293">
    <property type="entry name" value="NUDIX"/>
    <property type="match status" value="1"/>
</dbReference>
<name>A0A1N6TWQ6_9GAMM</name>
<organism evidence="4 5">
    <name type="scientific">Solilutibacter tolerans</name>
    <dbReference type="NCBI Taxonomy" id="1604334"/>
    <lineage>
        <taxon>Bacteria</taxon>
        <taxon>Pseudomonadati</taxon>
        <taxon>Pseudomonadota</taxon>
        <taxon>Gammaproteobacteria</taxon>
        <taxon>Lysobacterales</taxon>
        <taxon>Lysobacteraceae</taxon>
        <taxon>Solilutibacter</taxon>
    </lineage>
</organism>
<keyword evidence="2" id="KW-0378">Hydrolase</keyword>
<dbReference type="OrthoDB" id="9806150at2"/>
<dbReference type="SUPFAM" id="SSF55811">
    <property type="entry name" value="Nudix"/>
    <property type="match status" value="1"/>
</dbReference>
<dbReference type="InterPro" id="IPR000086">
    <property type="entry name" value="NUDIX_hydrolase_dom"/>
</dbReference>
<evidence type="ECO:0000256" key="2">
    <source>
        <dbReference type="ARBA" id="ARBA00022801"/>
    </source>
</evidence>
<dbReference type="CDD" id="cd24156">
    <property type="entry name" value="NUDIX_ADPRase_NudE"/>
    <property type="match status" value="1"/>
</dbReference>
<dbReference type="InterPro" id="IPR015797">
    <property type="entry name" value="NUDIX_hydrolase-like_dom_sf"/>
</dbReference>
<evidence type="ECO:0000259" key="3">
    <source>
        <dbReference type="PROSITE" id="PS51462"/>
    </source>
</evidence>
<dbReference type="GO" id="GO:0019693">
    <property type="term" value="P:ribose phosphate metabolic process"/>
    <property type="evidence" value="ECO:0007669"/>
    <property type="project" value="TreeGrafter"/>
</dbReference>
<dbReference type="GO" id="GO:0005829">
    <property type="term" value="C:cytosol"/>
    <property type="evidence" value="ECO:0007669"/>
    <property type="project" value="TreeGrafter"/>
</dbReference>
<evidence type="ECO:0000313" key="5">
    <source>
        <dbReference type="Proteomes" id="UP000241788"/>
    </source>
</evidence>
<dbReference type="AlphaFoldDB" id="A0A1N6TWQ6"/>
<dbReference type="PROSITE" id="PS00893">
    <property type="entry name" value="NUDIX_BOX"/>
    <property type="match status" value="1"/>
</dbReference>
<dbReference type="GO" id="GO:0019144">
    <property type="term" value="F:ADP-sugar diphosphatase activity"/>
    <property type="evidence" value="ECO:0007669"/>
    <property type="project" value="TreeGrafter"/>
</dbReference>
<reference evidence="5" key="1">
    <citation type="submission" date="2017-01" db="EMBL/GenBank/DDBJ databases">
        <authorList>
            <person name="Varghese N."/>
            <person name="Submissions S."/>
        </authorList>
    </citation>
    <scope>NUCLEOTIDE SEQUENCE [LARGE SCALE GENOMIC DNA]</scope>
    <source>
        <strain evidence="5">UM1</strain>
    </source>
</reference>
<dbReference type="Proteomes" id="UP000241788">
    <property type="component" value="Unassembled WGS sequence"/>
</dbReference>
<dbReference type="PANTHER" id="PTHR11839:SF12">
    <property type="entry name" value="ADP COMPOUNDS HYDROLASE NUDE"/>
    <property type="match status" value="1"/>
</dbReference>
<dbReference type="RefSeq" id="WP_076586839.1">
    <property type="nucleotide sequence ID" value="NZ_FTLW01000003.1"/>
</dbReference>
<feature type="domain" description="Nudix hydrolase" evidence="3">
    <location>
        <begin position="42"/>
        <end position="171"/>
    </location>
</feature>
<proteinExistence type="predicted"/>
<dbReference type="STRING" id="1604334.SAMN05421546_1489"/>
<dbReference type="GO" id="GO:0006753">
    <property type="term" value="P:nucleoside phosphate metabolic process"/>
    <property type="evidence" value="ECO:0007669"/>
    <property type="project" value="TreeGrafter"/>
</dbReference>
<sequence length="183" mass="20356">MSKVPPVIHGVERQDEGDGRVVEILDLEFSNGERRHYRRVVAHGPGAVIVVAMPDPEHVLLVREYAAGVERYELGPVKGAIDPGETPEVAANRELMEEAGFGAHDVRVLRTLALSPSYMTHHAHIVLARDLYPQRLEGDEPEPLEVIAWPIADLGELVMRDEMSDGRAMAALYIAREWLVRNA</sequence>
<dbReference type="PANTHER" id="PTHR11839">
    <property type="entry name" value="UDP/ADP-SUGAR PYROPHOSPHATASE"/>
    <property type="match status" value="1"/>
</dbReference>
<dbReference type="EMBL" id="FTLW01000003">
    <property type="protein sequence ID" value="SIQ57818.1"/>
    <property type="molecule type" value="Genomic_DNA"/>
</dbReference>